<dbReference type="InterPro" id="IPR002767">
    <property type="entry name" value="Thiamine_BP"/>
</dbReference>
<dbReference type="PANTHER" id="PTHR33777:SF1">
    <property type="entry name" value="UPF0045 PROTEIN ECM15"/>
    <property type="match status" value="1"/>
</dbReference>
<proteinExistence type="inferred from homology"/>
<dbReference type="PaxDb" id="1123384-AJ81_07550"/>
<keyword evidence="4" id="KW-1185">Reference proteome</keyword>
<dbReference type="Proteomes" id="UP000077469">
    <property type="component" value="Chromosome"/>
</dbReference>
<reference evidence="3 4" key="1">
    <citation type="submission" date="2014-01" db="EMBL/GenBank/DDBJ databases">
        <title>Genome sequencing of Thermotog hypogea.</title>
        <authorList>
            <person name="Zhang X."/>
            <person name="Alvare G."/>
            <person name="Fristensky B."/>
            <person name="Chen L."/>
            <person name="Suen T."/>
            <person name="Chen Q."/>
            <person name="Ma K."/>
        </authorList>
    </citation>
    <scope>NUCLEOTIDE SEQUENCE [LARGE SCALE GENOMIC DNA]</scope>
    <source>
        <strain evidence="3 4">DSM 11164</strain>
    </source>
</reference>
<organism evidence="3 4">
    <name type="scientific">Pseudothermotoga hypogea DSM 11164 = NBRC 106472</name>
    <dbReference type="NCBI Taxonomy" id="1123384"/>
    <lineage>
        <taxon>Bacteria</taxon>
        <taxon>Thermotogati</taxon>
        <taxon>Thermotogota</taxon>
        <taxon>Thermotogae</taxon>
        <taxon>Thermotogales</taxon>
        <taxon>Thermotogaceae</taxon>
        <taxon>Pseudothermotoga</taxon>
    </lineage>
</organism>
<dbReference type="Gene3D" id="3.30.70.930">
    <property type="match status" value="1"/>
</dbReference>
<comment type="similarity">
    <text evidence="1">Belongs to the UPF0045 family.</text>
</comment>
<dbReference type="STRING" id="1123384.AJ81_07550"/>
<evidence type="ECO:0000313" key="4">
    <source>
        <dbReference type="Proteomes" id="UP000077469"/>
    </source>
</evidence>
<dbReference type="InterPro" id="IPR029756">
    <property type="entry name" value="MTH1187/YkoF-like"/>
</dbReference>
<dbReference type="GO" id="GO:0005829">
    <property type="term" value="C:cytosol"/>
    <property type="evidence" value="ECO:0007669"/>
    <property type="project" value="TreeGrafter"/>
</dbReference>
<name>A0A0X1KS07_9THEM</name>
<protein>
    <recommendedName>
        <fullName evidence="2">Thiamine-binding protein domain-containing protein</fullName>
    </recommendedName>
</protein>
<dbReference type="PATRIC" id="fig|1123384.7.peg.1514"/>
<dbReference type="SUPFAM" id="SSF89957">
    <property type="entry name" value="MTH1187/YkoF-like"/>
    <property type="match status" value="1"/>
</dbReference>
<evidence type="ECO:0000313" key="3">
    <source>
        <dbReference type="EMBL" id="AJC74062.1"/>
    </source>
</evidence>
<evidence type="ECO:0000256" key="1">
    <source>
        <dbReference type="ARBA" id="ARBA00010272"/>
    </source>
</evidence>
<dbReference type="PANTHER" id="PTHR33777">
    <property type="entry name" value="UPF0045 PROTEIN ECM15"/>
    <property type="match status" value="1"/>
</dbReference>
<dbReference type="OrthoDB" id="5886358at2"/>
<evidence type="ECO:0000259" key="2">
    <source>
        <dbReference type="Pfam" id="PF01910"/>
    </source>
</evidence>
<dbReference type="InterPro" id="IPR051614">
    <property type="entry name" value="UPF0045_domain"/>
</dbReference>
<sequence>MKITCSIRLLPLKAESKDQIYGLVDEAIGVIANSGLKYLVGPSETTVEGEFSQLLKLIEEIYKKITPLCDRYVLEVAFDCAKSGVNIDEKIAKYR</sequence>
<feature type="domain" description="Thiamine-binding protein" evidence="2">
    <location>
        <begin position="6"/>
        <end position="94"/>
    </location>
</feature>
<dbReference type="KEGG" id="phy:AJ81_07550"/>
<dbReference type="Pfam" id="PF01910">
    <property type="entry name" value="Thiamine_BP"/>
    <property type="match status" value="1"/>
</dbReference>
<gene>
    <name evidence="3" type="ORF">AJ81_07550</name>
</gene>
<dbReference type="EMBL" id="CP007141">
    <property type="protein sequence ID" value="AJC74062.1"/>
    <property type="molecule type" value="Genomic_DNA"/>
</dbReference>
<dbReference type="AlphaFoldDB" id="A0A0X1KS07"/>
<accession>A0A0X1KS07</accession>
<dbReference type="RefSeq" id="WP_031504230.1">
    <property type="nucleotide sequence ID" value="NC_022795.1"/>
</dbReference>